<dbReference type="Proteomes" id="UP001431429">
    <property type="component" value="Unassembled WGS sequence"/>
</dbReference>
<dbReference type="SUPFAM" id="SSF53335">
    <property type="entry name" value="S-adenosyl-L-methionine-dependent methyltransferases"/>
    <property type="match status" value="1"/>
</dbReference>
<dbReference type="PANTHER" id="PTHR11579:SF0">
    <property type="entry name" value="PROTEIN-L-ISOASPARTATE(D-ASPARTATE) O-METHYLTRANSFERASE"/>
    <property type="match status" value="1"/>
</dbReference>
<name>A0ABT0UZN4_9ACTN</name>
<dbReference type="EMBL" id="JAMQAW010000095">
    <property type="protein sequence ID" value="MCM2393929.1"/>
    <property type="molecule type" value="Genomic_DNA"/>
</dbReference>
<dbReference type="RefSeq" id="WP_250924219.1">
    <property type="nucleotide sequence ID" value="NZ_JAMQAW010000095.1"/>
</dbReference>
<evidence type="ECO:0000256" key="3">
    <source>
        <dbReference type="ARBA" id="ARBA00011890"/>
    </source>
</evidence>
<evidence type="ECO:0000313" key="13">
    <source>
        <dbReference type="EMBL" id="MCM2393929.1"/>
    </source>
</evidence>
<evidence type="ECO:0000256" key="6">
    <source>
        <dbReference type="ARBA" id="ARBA00022603"/>
    </source>
</evidence>
<evidence type="ECO:0000256" key="7">
    <source>
        <dbReference type="ARBA" id="ARBA00022679"/>
    </source>
</evidence>
<organism evidence="13 14">
    <name type="scientific">Streptomyces albipurpureus</name>
    <dbReference type="NCBI Taxonomy" id="2897419"/>
    <lineage>
        <taxon>Bacteria</taxon>
        <taxon>Bacillati</taxon>
        <taxon>Actinomycetota</taxon>
        <taxon>Actinomycetes</taxon>
        <taxon>Kitasatosporales</taxon>
        <taxon>Streptomycetaceae</taxon>
        <taxon>Streptomyces</taxon>
    </lineage>
</organism>
<keyword evidence="14" id="KW-1185">Reference proteome</keyword>
<keyword evidence="6" id="KW-0489">Methyltransferase</keyword>
<evidence type="ECO:0000313" key="14">
    <source>
        <dbReference type="Proteomes" id="UP001431429"/>
    </source>
</evidence>
<evidence type="ECO:0000256" key="5">
    <source>
        <dbReference type="ARBA" id="ARBA00022490"/>
    </source>
</evidence>
<dbReference type="EC" id="2.1.1.77" evidence="3"/>
<comment type="caution">
    <text evidence="13">The sequence shown here is derived from an EMBL/GenBank/DDBJ whole genome shotgun (WGS) entry which is preliminary data.</text>
</comment>
<dbReference type="InterPro" id="IPR000682">
    <property type="entry name" value="PCMT"/>
</dbReference>
<evidence type="ECO:0000256" key="9">
    <source>
        <dbReference type="ARBA" id="ARBA00030757"/>
    </source>
</evidence>
<keyword evidence="5" id="KW-0963">Cytoplasm</keyword>
<evidence type="ECO:0000256" key="12">
    <source>
        <dbReference type="SAM" id="MobiDB-lite"/>
    </source>
</evidence>
<dbReference type="InterPro" id="IPR029063">
    <property type="entry name" value="SAM-dependent_MTases_sf"/>
</dbReference>
<dbReference type="Pfam" id="PF01135">
    <property type="entry name" value="PCMT"/>
    <property type="match status" value="1"/>
</dbReference>
<feature type="region of interest" description="Disordered" evidence="12">
    <location>
        <begin position="358"/>
        <end position="383"/>
    </location>
</feature>
<keyword evidence="7" id="KW-0808">Transferase</keyword>
<evidence type="ECO:0000256" key="2">
    <source>
        <dbReference type="ARBA" id="ARBA00005369"/>
    </source>
</evidence>
<evidence type="ECO:0000256" key="4">
    <source>
        <dbReference type="ARBA" id="ARBA00013346"/>
    </source>
</evidence>
<evidence type="ECO:0000256" key="8">
    <source>
        <dbReference type="ARBA" id="ARBA00022691"/>
    </source>
</evidence>
<comment type="subcellular location">
    <subcellularLocation>
        <location evidence="1">Cytoplasm</location>
    </subcellularLocation>
</comment>
<proteinExistence type="inferred from homology"/>
<accession>A0ABT0UZN4</accession>
<protein>
    <recommendedName>
        <fullName evidence="4">Protein-L-isoaspartate O-methyltransferase</fullName>
        <ecNumber evidence="3">2.1.1.77</ecNumber>
    </recommendedName>
    <alternativeName>
        <fullName evidence="11">L-isoaspartyl protein carboxyl methyltransferase</fullName>
    </alternativeName>
    <alternativeName>
        <fullName evidence="9">Protein L-isoaspartyl methyltransferase</fullName>
    </alternativeName>
    <alternativeName>
        <fullName evidence="10">Protein-beta-aspartate methyltransferase</fullName>
    </alternativeName>
</protein>
<sequence>MGYTDHVAHLKQSGILPARWAEAFMELPRAAFLPDTLWTRDRGRPWEQAERAADPERWQQLADSPDYLVTQLDDGHPGGAGEMTSSQSAPRAVAEMLAVLDLEPGMRVCEAGTGTGWTAALMERLAGPGSVTTIEIDPQVALTAQTRLHAVGAHPYLVTGDARDGCPDRAPFDRFISTVAVRRIPPAWIAQTRPGGVIVTPFHTPLAGYGLLRLTVADDERSASGAFVGRVAFMWLRAERPGPWPDPVEVPRAGSSAIDPALVAQDIGARFAVGLRLPDVAHRWSFDAGERHETLRVRVWDDHGSRAVAFCNGPRTVYEAGPRDLWQEIEDAHTWWTEMGQPDCEDFRLAADTDGAHRAWTTGDPDGSWSLTTPVTRPDPVAA</sequence>
<reference evidence="13" key="1">
    <citation type="submission" date="2022-06" db="EMBL/GenBank/DDBJ databases">
        <title>Genome public.</title>
        <authorList>
            <person name="Sun Q."/>
        </authorList>
    </citation>
    <scope>NUCLEOTIDE SEQUENCE</scope>
    <source>
        <strain evidence="13">CWNU-1</strain>
    </source>
</reference>
<evidence type="ECO:0000256" key="1">
    <source>
        <dbReference type="ARBA" id="ARBA00004496"/>
    </source>
</evidence>
<gene>
    <name evidence="13" type="ORF">NBG84_37630</name>
</gene>
<dbReference type="PANTHER" id="PTHR11579">
    <property type="entry name" value="PROTEIN-L-ISOASPARTATE O-METHYLTRANSFERASE"/>
    <property type="match status" value="1"/>
</dbReference>
<comment type="similarity">
    <text evidence="2">Belongs to the methyltransferase superfamily. L-isoaspartyl/D-aspartyl protein methyltransferase family.</text>
</comment>
<evidence type="ECO:0000256" key="11">
    <source>
        <dbReference type="ARBA" id="ARBA00031350"/>
    </source>
</evidence>
<dbReference type="CDD" id="cd02440">
    <property type="entry name" value="AdoMet_MTases"/>
    <property type="match status" value="1"/>
</dbReference>
<evidence type="ECO:0000256" key="10">
    <source>
        <dbReference type="ARBA" id="ARBA00031323"/>
    </source>
</evidence>
<keyword evidence="8" id="KW-0949">S-adenosyl-L-methionine</keyword>
<dbReference type="Gene3D" id="3.40.50.150">
    <property type="entry name" value="Vaccinia Virus protein VP39"/>
    <property type="match status" value="1"/>
</dbReference>